<proteinExistence type="predicted"/>
<evidence type="ECO:0000313" key="1">
    <source>
        <dbReference type="EMBL" id="MTH60057.1"/>
    </source>
</evidence>
<dbReference type="AlphaFoldDB" id="A0A844HNY2"/>
<comment type="caution">
    <text evidence="1">The sequence shown here is derived from an EMBL/GenBank/DDBJ whole genome shotgun (WGS) entry which is preliminary data.</text>
</comment>
<dbReference type="RefSeq" id="WP_155039991.1">
    <property type="nucleotide sequence ID" value="NZ_JBHGCD010000009.1"/>
</dbReference>
<dbReference type="EMBL" id="WMIG01000005">
    <property type="protein sequence ID" value="MTH60057.1"/>
    <property type="molecule type" value="Genomic_DNA"/>
</dbReference>
<dbReference type="OrthoDB" id="9857530at2"/>
<gene>
    <name evidence="1" type="ORF">GL300_12645</name>
</gene>
<accession>A0A844HNY2</accession>
<sequence>MEIGRALLLGRRLALEAADTDRPIGRPYIAALRARCETEGFDDLPTPWRMDLLWCAKHEVEVRQAYAAQLAARTKSLPSINPRTLRQSVAKQAAEGAPRKRKGASVAMLPLATLCDLIGARLRRCAPAEALAEIAALAETLEDAAWRHLEVAGPQSVR</sequence>
<name>A0A844HNY2_9RHOB</name>
<organism evidence="1 2">
    <name type="scientific">Paracoccus litorisediminis</name>
    <dbReference type="NCBI Taxonomy" id="2006130"/>
    <lineage>
        <taxon>Bacteria</taxon>
        <taxon>Pseudomonadati</taxon>
        <taxon>Pseudomonadota</taxon>
        <taxon>Alphaproteobacteria</taxon>
        <taxon>Rhodobacterales</taxon>
        <taxon>Paracoccaceae</taxon>
        <taxon>Paracoccus</taxon>
    </lineage>
</organism>
<keyword evidence="2" id="KW-1185">Reference proteome</keyword>
<dbReference type="Proteomes" id="UP000449846">
    <property type="component" value="Unassembled WGS sequence"/>
</dbReference>
<evidence type="ECO:0000313" key="2">
    <source>
        <dbReference type="Proteomes" id="UP000449846"/>
    </source>
</evidence>
<reference evidence="1 2" key="1">
    <citation type="submission" date="2019-11" db="EMBL/GenBank/DDBJ databases">
        <authorList>
            <person name="Dong K."/>
        </authorList>
    </citation>
    <scope>NUCLEOTIDE SEQUENCE [LARGE SCALE GENOMIC DNA]</scope>
    <source>
        <strain evidence="1 2">NBRC 112902</strain>
    </source>
</reference>
<protein>
    <submittedName>
        <fullName evidence="1">Uncharacterized protein</fullName>
    </submittedName>
</protein>